<sequence>MSLTRTLKCMPSTQSYTTSKIITKYFAVCLFKNKLKAHFLRLFARSKFGNLSLVIQAVAKVC</sequence>
<organism evidence="1 2">
    <name type="scientific">Helicobacter marmotae</name>
    <dbReference type="NCBI Taxonomy" id="152490"/>
    <lineage>
        <taxon>Bacteria</taxon>
        <taxon>Pseudomonadati</taxon>
        <taxon>Campylobacterota</taxon>
        <taxon>Epsilonproteobacteria</taxon>
        <taxon>Campylobacterales</taxon>
        <taxon>Helicobacteraceae</taxon>
        <taxon>Helicobacter</taxon>
    </lineage>
</organism>
<comment type="caution">
    <text evidence="1">The sequence shown here is derived from an EMBL/GenBank/DDBJ whole genome shotgun (WGS) entry which is preliminary data.</text>
</comment>
<proteinExistence type="predicted"/>
<accession>A0A3D8I140</accession>
<evidence type="ECO:0000313" key="1">
    <source>
        <dbReference type="EMBL" id="RDU58797.1"/>
    </source>
</evidence>
<name>A0A3D8I140_9HELI</name>
<dbReference type="EMBL" id="NXLR01000042">
    <property type="protein sequence ID" value="RDU58797.1"/>
    <property type="molecule type" value="Genomic_DNA"/>
</dbReference>
<protein>
    <submittedName>
        <fullName evidence="1">Uncharacterized protein</fullName>
    </submittedName>
</protein>
<gene>
    <name evidence="1" type="ORF">CQA63_09200</name>
</gene>
<dbReference type="Proteomes" id="UP000256599">
    <property type="component" value="Unassembled WGS sequence"/>
</dbReference>
<dbReference type="AlphaFoldDB" id="A0A3D8I140"/>
<evidence type="ECO:0000313" key="2">
    <source>
        <dbReference type="Proteomes" id="UP000256599"/>
    </source>
</evidence>
<reference evidence="1 2" key="1">
    <citation type="submission" date="2018-04" db="EMBL/GenBank/DDBJ databases">
        <title>Novel Campyloabacter and Helicobacter Species and Strains.</title>
        <authorList>
            <person name="Mannion A.J."/>
            <person name="Shen Z."/>
            <person name="Fox J.G."/>
        </authorList>
    </citation>
    <scope>NUCLEOTIDE SEQUENCE [LARGE SCALE GENOMIC DNA]</scope>
    <source>
        <strain evidence="1 2">MIT 98-6070</strain>
    </source>
</reference>
<keyword evidence="2" id="KW-1185">Reference proteome</keyword>